<evidence type="ECO:0000313" key="4">
    <source>
        <dbReference type="Proteomes" id="UP001209878"/>
    </source>
</evidence>
<feature type="compositionally biased region" description="Polar residues" evidence="2">
    <location>
        <begin position="628"/>
        <end position="638"/>
    </location>
</feature>
<sequence>MPLPKKTKRRSGIPVHCGTRQTRLKARPAPDFTKLHNQWSEQCKQRKVSKKPCTQIQEFHFATPGQRKEQMTEEKPQPQWSTLPCSTITRHVSSLKRHHPSGHGHPQGPRSDSSSSQPDEEFVAENESLQSILSNAGITMETASSATERQTLAVAPMFKTPFAVNEPRHSVYYTGPQKGKRLSNTFSECKKLAASRLHLETTGAPKTSVSSPITRGPIGVLQRQSIYRTYIYPEPPGGTGMSTVKSQDVSKSLSRARRVPVASASSPALRQLSKSSSKKKVRWNDLARQNRLSPNSKKDAVVTTLTFNDDQATGDSATAQHDNQGVVDHKKEKISDNDHNKKSHSFADAQTDELHQMEPLVESHKDDATPRKTQLRLQTGSSSESRRNRPVPKHFFPNVLADVSNSPEGRLSSPGSIAGKLSTLQSEHFGAIKHEFVVLDDAGSKIYHARAVPETASDKENVSPYLLTFHQQGHLPVCSNLEQDLSESMLEFERLEGQVKKLRRRSEAVVAGNDDTAKRNIMEQLAMIKRKQEELIRLQAALQTQLSKQVCESGSRTSTGSPALMSGAAQTGNEATSLHCHQEGGILSPNHQQRACSEDDGMACGYGTEHITELMRTVQLRTEDPVPTSGTPPDNRTGTPIIPGSPVLIVTDNEGECDVVTPPTIQQMELLGIPVVTPCIGHSLLPFPQSPMRNSHYSPFLTRISGSDGSVLYTPSTPGSHQGTDYYDQAVFSPKSRMAGSAQILSPIKDCFPIQLPLAMFTPSPVKHGRKVAREMGRTLPVANLSRKLHDFESSMSPLPRVKHHSPLPRVVVPTVGALSLAGNLAPHHRQNTRHQGAKASVRDRILGSAAHRYCEALLDEEVALFACRLHVTLGLAPLLISRCSDPVASVLDQGDDRVGGTISQA</sequence>
<evidence type="ECO:0000256" key="1">
    <source>
        <dbReference type="SAM" id="Coils"/>
    </source>
</evidence>
<evidence type="ECO:0000256" key="2">
    <source>
        <dbReference type="SAM" id="MobiDB-lite"/>
    </source>
</evidence>
<feature type="region of interest" description="Disordered" evidence="2">
    <location>
        <begin position="311"/>
        <end position="349"/>
    </location>
</feature>
<dbReference type="AlphaFoldDB" id="A0AAD9NUE6"/>
<keyword evidence="4" id="KW-1185">Reference proteome</keyword>
<feature type="coiled-coil region" evidence="1">
    <location>
        <begin position="478"/>
        <end position="548"/>
    </location>
</feature>
<accession>A0AAD9NUE6</accession>
<feature type="region of interest" description="Disordered" evidence="2">
    <location>
        <begin position="235"/>
        <end position="297"/>
    </location>
</feature>
<feature type="region of interest" description="Disordered" evidence="2">
    <location>
        <begin position="362"/>
        <end position="414"/>
    </location>
</feature>
<gene>
    <name evidence="3" type="ORF">NP493_412g03031</name>
</gene>
<feature type="compositionally biased region" description="Basic and acidic residues" evidence="2">
    <location>
        <begin position="327"/>
        <end position="340"/>
    </location>
</feature>
<feature type="region of interest" description="Disordered" evidence="2">
    <location>
        <begin position="1"/>
        <end position="32"/>
    </location>
</feature>
<comment type="caution">
    <text evidence="3">The sequence shown here is derived from an EMBL/GenBank/DDBJ whole genome shotgun (WGS) entry which is preliminary data.</text>
</comment>
<protein>
    <submittedName>
        <fullName evidence="3">Uncharacterized protein</fullName>
    </submittedName>
</protein>
<evidence type="ECO:0000313" key="3">
    <source>
        <dbReference type="EMBL" id="KAK2181058.1"/>
    </source>
</evidence>
<keyword evidence="1" id="KW-0175">Coiled coil</keyword>
<dbReference type="EMBL" id="JAODUO010000413">
    <property type="protein sequence ID" value="KAK2181058.1"/>
    <property type="molecule type" value="Genomic_DNA"/>
</dbReference>
<proteinExistence type="predicted"/>
<feature type="compositionally biased region" description="Basic and acidic residues" evidence="2">
    <location>
        <begin position="66"/>
        <end position="76"/>
    </location>
</feature>
<feature type="region of interest" description="Disordered" evidence="2">
    <location>
        <begin position="61"/>
        <end position="125"/>
    </location>
</feature>
<feature type="compositionally biased region" description="Polar residues" evidence="2">
    <location>
        <begin position="371"/>
        <end position="383"/>
    </location>
</feature>
<reference evidence="3" key="1">
    <citation type="journal article" date="2023" name="Mol. Biol. Evol.">
        <title>Third-Generation Sequencing Reveals the Adaptive Role of the Epigenome in Three Deep-Sea Polychaetes.</title>
        <authorList>
            <person name="Perez M."/>
            <person name="Aroh O."/>
            <person name="Sun Y."/>
            <person name="Lan Y."/>
            <person name="Juniper S.K."/>
            <person name="Young C.R."/>
            <person name="Angers B."/>
            <person name="Qian P.Y."/>
        </authorList>
    </citation>
    <scope>NUCLEOTIDE SEQUENCE</scope>
    <source>
        <strain evidence="3">R07B-5</strain>
    </source>
</reference>
<dbReference type="Proteomes" id="UP001209878">
    <property type="component" value="Unassembled WGS sequence"/>
</dbReference>
<feature type="compositionally biased region" description="Basic residues" evidence="2">
    <location>
        <begin position="93"/>
        <end position="102"/>
    </location>
</feature>
<feature type="region of interest" description="Disordered" evidence="2">
    <location>
        <begin position="623"/>
        <end position="642"/>
    </location>
</feature>
<feature type="compositionally biased region" description="Basic residues" evidence="2">
    <location>
        <begin position="1"/>
        <end position="11"/>
    </location>
</feature>
<feature type="compositionally biased region" description="Polar residues" evidence="2">
    <location>
        <begin position="241"/>
        <end position="253"/>
    </location>
</feature>
<organism evidence="3 4">
    <name type="scientific">Ridgeia piscesae</name>
    <name type="common">Tubeworm</name>
    <dbReference type="NCBI Taxonomy" id="27915"/>
    <lineage>
        <taxon>Eukaryota</taxon>
        <taxon>Metazoa</taxon>
        <taxon>Spiralia</taxon>
        <taxon>Lophotrochozoa</taxon>
        <taxon>Annelida</taxon>
        <taxon>Polychaeta</taxon>
        <taxon>Sedentaria</taxon>
        <taxon>Canalipalpata</taxon>
        <taxon>Sabellida</taxon>
        <taxon>Siboglinidae</taxon>
        <taxon>Ridgeia</taxon>
    </lineage>
</organism>
<feature type="compositionally biased region" description="Polar residues" evidence="2">
    <location>
        <begin position="78"/>
        <end position="92"/>
    </location>
</feature>
<name>A0AAD9NUE6_RIDPI</name>
<feature type="compositionally biased region" description="Polar residues" evidence="2">
    <location>
        <begin position="311"/>
        <end position="323"/>
    </location>
</feature>